<comment type="caution">
    <text evidence="5">The sequence shown here is derived from an EMBL/GenBank/DDBJ whole genome shotgun (WGS) entry which is preliminary data.</text>
</comment>
<organism evidence="5 6">
    <name type="scientific">Candidatus Doudnabacteria bacterium RIFCSPHIGHO2_01_52_17</name>
    <dbReference type="NCBI Taxonomy" id="1817820"/>
    <lineage>
        <taxon>Bacteria</taxon>
        <taxon>Candidatus Doudnaibacteriota</taxon>
    </lineage>
</organism>
<evidence type="ECO:0000256" key="2">
    <source>
        <dbReference type="SAM" id="MobiDB-lite"/>
    </source>
</evidence>
<keyword evidence="1" id="KW-0808">Transferase</keyword>
<feature type="domain" description="Glycosyl transferase family 1" evidence="3">
    <location>
        <begin position="237"/>
        <end position="389"/>
    </location>
</feature>
<dbReference type="AlphaFoldDB" id="A0A1F5NED1"/>
<evidence type="ECO:0000313" key="5">
    <source>
        <dbReference type="EMBL" id="OGE75924.1"/>
    </source>
</evidence>
<dbReference type="CDD" id="cd03809">
    <property type="entry name" value="GT4_MtfB-like"/>
    <property type="match status" value="1"/>
</dbReference>
<dbReference type="EMBL" id="MFEG01000023">
    <property type="protein sequence ID" value="OGE75924.1"/>
    <property type="molecule type" value="Genomic_DNA"/>
</dbReference>
<dbReference type="InterPro" id="IPR028098">
    <property type="entry name" value="Glyco_trans_4-like_N"/>
</dbReference>
<dbReference type="PANTHER" id="PTHR46401:SF2">
    <property type="entry name" value="GLYCOSYLTRANSFERASE WBBK-RELATED"/>
    <property type="match status" value="1"/>
</dbReference>
<evidence type="ECO:0000259" key="4">
    <source>
        <dbReference type="Pfam" id="PF13439"/>
    </source>
</evidence>
<proteinExistence type="predicted"/>
<feature type="domain" description="Glycosyltransferase subfamily 4-like N-terminal" evidence="4">
    <location>
        <begin position="149"/>
        <end position="219"/>
    </location>
</feature>
<dbReference type="Proteomes" id="UP000176547">
    <property type="component" value="Unassembled WGS sequence"/>
</dbReference>
<dbReference type="SUPFAM" id="SSF53756">
    <property type="entry name" value="UDP-Glycosyltransferase/glycogen phosphorylase"/>
    <property type="match status" value="1"/>
</dbReference>
<evidence type="ECO:0000313" key="6">
    <source>
        <dbReference type="Proteomes" id="UP000176547"/>
    </source>
</evidence>
<dbReference type="Pfam" id="PF13439">
    <property type="entry name" value="Glyco_transf_4"/>
    <property type="match status" value="1"/>
</dbReference>
<dbReference type="GO" id="GO:0009103">
    <property type="term" value="P:lipopolysaccharide biosynthetic process"/>
    <property type="evidence" value="ECO:0007669"/>
    <property type="project" value="TreeGrafter"/>
</dbReference>
<evidence type="ECO:0000259" key="3">
    <source>
        <dbReference type="Pfam" id="PF00534"/>
    </source>
</evidence>
<gene>
    <name evidence="5" type="ORF">A3K06_02545</name>
</gene>
<dbReference type="InterPro" id="IPR001296">
    <property type="entry name" value="Glyco_trans_1"/>
</dbReference>
<dbReference type="Gene3D" id="3.40.50.2000">
    <property type="entry name" value="Glycogen Phosphorylase B"/>
    <property type="match status" value="2"/>
</dbReference>
<reference evidence="5 6" key="1">
    <citation type="journal article" date="2016" name="Nat. Commun.">
        <title>Thousands of microbial genomes shed light on interconnected biogeochemical processes in an aquifer system.</title>
        <authorList>
            <person name="Anantharaman K."/>
            <person name="Brown C.T."/>
            <person name="Hug L.A."/>
            <person name="Sharon I."/>
            <person name="Castelle C.J."/>
            <person name="Probst A.J."/>
            <person name="Thomas B.C."/>
            <person name="Singh A."/>
            <person name="Wilkins M.J."/>
            <person name="Karaoz U."/>
            <person name="Brodie E.L."/>
            <person name="Williams K.H."/>
            <person name="Hubbard S.S."/>
            <person name="Banfield J.F."/>
        </authorList>
    </citation>
    <scope>NUCLEOTIDE SEQUENCE [LARGE SCALE GENOMIC DNA]</scope>
</reference>
<dbReference type="GO" id="GO:0016757">
    <property type="term" value="F:glycosyltransferase activity"/>
    <property type="evidence" value="ECO:0007669"/>
    <property type="project" value="InterPro"/>
</dbReference>
<evidence type="ECO:0000256" key="1">
    <source>
        <dbReference type="ARBA" id="ARBA00022679"/>
    </source>
</evidence>
<dbReference type="PANTHER" id="PTHR46401">
    <property type="entry name" value="GLYCOSYLTRANSFERASE WBBK-RELATED"/>
    <property type="match status" value="1"/>
</dbReference>
<sequence length="413" mass="46909">MGTPFPFMGRQYNDFMILGVDASQANRKQRSGTEWYAFYLIEEFKRLLGGRSGVKVRLYVRGALRSDLANNLPENFEVHILRWPFRFLWGQLRLSWEMFFYQPDVLFCPAHTIPLIHPPPSLNPSHQGREMKRADSSPPVGEVRRGGTYTTLHDVGFEDYPELYDSLSRVYHRLAARLAIKKAARIFTVSEFSKERICQVYDYPREKVTVAYPAVDVSRFSQSGAGDGGVLSDLGLKTGEYFLYVGRLEPKKNILNIIKAYEFLETPHPLVLAGRKVRISDVEEYLGEQPRLRERVRMLDYISEDEKRALLRGASVFLFPTLYEGFGIPILEAQAAGVPVITSNTGSNREVAGERAVIVDPESPYEISKAVRKITDDKSVRSKLIADGTKNLGRFSWEQSAKKILEVMLGNNA</sequence>
<feature type="region of interest" description="Disordered" evidence="2">
    <location>
        <begin position="122"/>
        <end position="145"/>
    </location>
</feature>
<dbReference type="Pfam" id="PF00534">
    <property type="entry name" value="Glycos_transf_1"/>
    <property type="match status" value="1"/>
</dbReference>
<accession>A0A1F5NED1</accession>
<name>A0A1F5NED1_9BACT</name>
<evidence type="ECO:0008006" key="7">
    <source>
        <dbReference type="Google" id="ProtNLM"/>
    </source>
</evidence>
<protein>
    <recommendedName>
        <fullName evidence="7">Glycosyl transferase family 1 domain-containing protein</fullName>
    </recommendedName>
</protein>